<comment type="caution">
    <text evidence="1">The sequence shown here is derived from an EMBL/GenBank/DDBJ whole genome shotgun (WGS) entry which is preliminary data.</text>
</comment>
<evidence type="ECO:0000313" key="1">
    <source>
        <dbReference type="EMBL" id="RNA05796.1"/>
    </source>
</evidence>
<dbReference type="AlphaFoldDB" id="A0A3M7Q2W9"/>
<dbReference type="EMBL" id="REGN01007599">
    <property type="protein sequence ID" value="RNA05796.1"/>
    <property type="molecule type" value="Genomic_DNA"/>
</dbReference>
<sequence>MMIFKSELIDLVLAINFYAHHWVFILTCCMVVNQNSELEKQDFSTRIGKEQNKLDYLSSKYFQISDKLITLNSCILKLVPLWLIIDFDFKTSLIIIIYICDSKTSLRRWPARRSPMITYRKSWMSLKGSALKSPIMNIGIFLSLKNIHIDRVVSYEAFDSALCLLL</sequence>
<proteinExistence type="predicted"/>
<accession>A0A3M7Q2W9</accession>
<gene>
    <name evidence="1" type="ORF">BpHYR1_046191</name>
</gene>
<evidence type="ECO:0000313" key="2">
    <source>
        <dbReference type="Proteomes" id="UP000276133"/>
    </source>
</evidence>
<dbReference type="Proteomes" id="UP000276133">
    <property type="component" value="Unassembled WGS sequence"/>
</dbReference>
<keyword evidence="2" id="KW-1185">Reference proteome</keyword>
<reference evidence="1 2" key="1">
    <citation type="journal article" date="2018" name="Sci. Rep.">
        <title>Genomic signatures of local adaptation to the degree of environmental predictability in rotifers.</title>
        <authorList>
            <person name="Franch-Gras L."/>
            <person name="Hahn C."/>
            <person name="Garcia-Roger E.M."/>
            <person name="Carmona M.J."/>
            <person name="Serra M."/>
            <person name="Gomez A."/>
        </authorList>
    </citation>
    <scope>NUCLEOTIDE SEQUENCE [LARGE SCALE GENOMIC DNA]</scope>
    <source>
        <strain evidence="1">HYR1</strain>
    </source>
</reference>
<organism evidence="1 2">
    <name type="scientific">Brachionus plicatilis</name>
    <name type="common">Marine rotifer</name>
    <name type="synonym">Brachionus muelleri</name>
    <dbReference type="NCBI Taxonomy" id="10195"/>
    <lineage>
        <taxon>Eukaryota</taxon>
        <taxon>Metazoa</taxon>
        <taxon>Spiralia</taxon>
        <taxon>Gnathifera</taxon>
        <taxon>Rotifera</taxon>
        <taxon>Eurotatoria</taxon>
        <taxon>Monogononta</taxon>
        <taxon>Pseudotrocha</taxon>
        <taxon>Ploima</taxon>
        <taxon>Brachionidae</taxon>
        <taxon>Brachionus</taxon>
    </lineage>
</organism>
<protein>
    <submittedName>
        <fullName evidence="1">Uncharacterized protein</fullName>
    </submittedName>
</protein>
<name>A0A3M7Q2W9_BRAPC</name>